<name>A0A075MLT4_9ARCH</name>
<dbReference type="InterPro" id="IPR046540">
    <property type="entry name" value="DMFA2_C"/>
</dbReference>
<sequence length="272" mass="31050">MHHHHLSQEKFFLVNKVKAGINWPQVQFSDAVDALTSMKKKKSFHLGLVVGCCALVIIIFFFILPLSSSLSSYRSHRLLVVIRPTFTFAAYQPHGFYDYYRGNCKTRCLTVPLSPRERTSVMDYAGSNNALEMIKSLETSDVVTDEQVTKNPSILASYQKVIVLHNEYVTQAEFDAITRHPDVLYLYPNALYALVSYNPVSNTITLQKGHGYKGVNDAFNWPPSRSTKDEYNTSCKNWQFEKAVNGIVLNCYPEFDILHDAKLWIAIINRKV</sequence>
<keyword evidence="4" id="KW-1185">Reference proteome</keyword>
<dbReference type="eggNOG" id="arCOG14091">
    <property type="taxonomic scope" value="Archaea"/>
</dbReference>
<evidence type="ECO:0000313" key="4">
    <source>
        <dbReference type="Proteomes" id="UP000028194"/>
    </source>
</evidence>
<gene>
    <name evidence="3" type="ORF">NTE_00131</name>
</gene>
<keyword evidence="1" id="KW-1133">Transmembrane helix</keyword>
<dbReference type="AlphaFoldDB" id="A0A075MLT4"/>
<keyword evidence="1" id="KW-0472">Membrane</keyword>
<protein>
    <recommendedName>
        <fullName evidence="2">N,N-dimethylformamidase beta subunit-like C-terminal domain-containing protein</fullName>
    </recommendedName>
</protein>
<dbReference type="Pfam" id="PF20254">
    <property type="entry name" value="DMFA2_C"/>
    <property type="match status" value="1"/>
</dbReference>
<evidence type="ECO:0000313" key="3">
    <source>
        <dbReference type="EMBL" id="AIF82213.1"/>
    </source>
</evidence>
<evidence type="ECO:0000256" key="1">
    <source>
        <dbReference type="SAM" id="Phobius"/>
    </source>
</evidence>
<feature type="transmembrane region" description="Helical" evidence="1">
    <location>
        <begin position="46"/>
        <end position="66"/>
    </location>
</feature>
<dbReference type="KEGG" id="nev:NTE_00131"/>
<dbReference type="Proteomes" id="UP000028194">
    <property type="component" value="Chromosome"/>
</dbReference>
<keyword evidence="1" id="KW-0812">Transmembrane</keyword>
<dbReference type="HOGENOM" id="CLU_1021580_0_0_2"/>
<organism evidence="3 4">
    <name type="scientific">Candidatus Nitrososphaera evergladensis SR1</name>
    <dbReference type="NCBI Taxonomy" id="1459636"/>
    <lineage>
        <taxon>Archaea</taxon>
        <taxon>Nitrososphaerota</taxon>
        <taxon>Nitrososphaeria</taxon>
        <taxon>Nitrososphaerales</taxon>
        <taxon>Nitrososphaeraceae</taxon>
        <taxon>Nitrososphaera</taxon>
    </lineage>
</organism>
<reference evidence="3 4" key="1">
    <citation type="journal article" date="2014" name="PLoS ONE">
        <title>Genome Sequence of Candidatus Nitrososphaera evergladensis from Group I.1b Enriched from Everglades Soil Reveals Novel Genomic Features of the Ammonia-Oxidizing Archaea.</title>
        <authorList>
            <person name="Zhalnina K.V."/>
            <person name="Dias R."/>
            <person name="Leonard M.T."/>
            <person name="Dorr de Quadros P."/>
            <person name="Camargo F.A."/>
            <person name="Drew J.C."/>
            <person name="Farmerie W.G."/>
            <person name="Daroub S.H."/>
            <person name="Triplett E.W."/>
        </authorList>
    </citation>
    <scope>NUCLEOTIDE SEQUENCE [LARGE SCALE GENOMIC DNA]</scope>
    <source>
        <strain evidence="3 4">SR1</strain>
    </source>
</reference>
<proteinExistence type="predicted"/>
<feature type="domain" description="N,N-dimethylformamidase beta subunit-like C-terminal" evidence="2">
    <location>
        <begin position="59"/>
        <end position="239"/>
    </location>
</feature>
<accession>A0A075MLT4</accession>
<dbReference type="EMBL" id="CP007174">
    <property type="protein sequence ID" value="AIF82213.1"/>
    <property type="molecule type" value="Genomic_DNA"/>
</dbReference>
<evidence type="ECO:0000259" key="2">
    <source>
        <dbReference type="Pfam" id="PF20254"/>
    </source>
</evidence>